<dbReference type="GO" id="GO:0009253">
    <property type="term" value="P:peptidoglycan catabolic process"/>
    <property type="evidence" value="ECO:0007669"/>
    <property type="project" value="InterPro"/>
</dbReference>
<dbReference type="InterPro" id="IPR002502">
    <property type="entry name" value="Amidase_domain"/>
</dbReference>
<dbReference type="Proteomes" id="UP000653454">
    <property type="component" value="Unassembled WGS sequence"/>
</dbReference>
<evidence type="ECO:0000256" key="2">
    <source>
        <dbReference type="ARBA" id="ARBA00011245"/>
    </source>
</evidence>
<sequence>MPECKNRAASQRDCPSAAEEQQERGVDPGRRRLQEGLSMTVGSVRRSKSKTVNKKFNDACEVYSSYKKCSIVIENRIKRNEYSKKEIELIKDIICKINSLYQEIEELCSQRSSCSDRDSGEEFDSASEIEENKIDKMESFDLKTAVALLPVMNNNEEVTKQLISAIEMYNSMLKDEYKKILINFVLKTRLSESAKLRLSQSYESVSELLTDMRKHLLVKKSYTALHCQLQNAVQDRRTIEDYGKYIEKMFVELTISQADGDSSKFEVLKPINEQIAIKRFADGLRNDRISTIIAARNYSHLKDAISAAKDEEATMMTTGPETIMKVQEVPLWTSVGQSLRNSSRTEKIFCCVCWTIILGAVAAIVYLLAFRQQESPSNVWNITRAMWLGADIAGDPVKYRPLKLVIINHSVSPECRSLEGCAQSMRNLQNFFLNDKGWDLPYNFVIGNDGRVYEGRGWDREGAHTYGYNSCSLGVGFIGDYRPGFGNTVPTSLQMERFKELMQYGVLMGYLDPEYAVVGASDLQTSASPGDNLLKQMKAWSHYNQDTYRNMTCAQIYDLTK</sequence>
<organism evidence="10 11">
    <name type="scientific">Plutella xylostella</name>
    <name type="common">Diamondback moth</name>
    <name type="synonym">Plutella maculipennis</name>
    <dbReference type="NCBI Taxonomy" id="51655"/>
    <lineage>
        <taxon>Eukaryota</taxon>
        <taxon>Metazoa</taxon>
        <taxon>Ecdysozoa</taxon>
        <taxon>Arthropoda</taxon>
        <taxon>Hexapoda</taxon>
        <taxon>Insecta</taxon>
        <taxon>Pterygota</taxon>
        <taxon>Neoptera</taxon>
        <taxon>Endopterygota</taxon>
        <taxon>Lepidoptera</taxon>
        <taxon>Glossata</taxon>
        <taxon>Ditrysia</taxon>
        <taxon>Yponomeutoidea</taxon>
        <taxon>Plutellidae</taxon>
        <taxon>Plutella</taxon>
    </lineage>
</organism>
<evidence type="ECO:0000256" key="1">
    <source>
        <dbReference type="ARBA" id="ARBA00007553"/>
    </source>
</evidence>
<feature type="domain" description="N-acetylmuramoyl-L-alanine amidase" evidence="8">
    <location>
        <begin position="390"/>
        <end position="530"/>
    </location>
</feature>
<protein>
    <recommendedName>
        <fullName evidence="5">Peptidoglycan recognition protein</fullName>
    </recommendedName>
</protein>
<dbReference type="SMART" id="SM00701">
    <property type="entry name" value="PGRP"/>
    <property type="match status" value="1"/>
</dbReference>
<evidence type="ECO:0000313" key="11">
    <source>
        <dbReference type="Proteomes" id="UP000653454"/>
    </source>
</evidence>
<evidence type="ECO:0000259" key="8">
    <source>
        <dbReference type="SMART" id="SM00644"/>
    </source>
</evidence>
<keyword evidence="11" id="KW-1185">Reference proteome</keyword>
<feature type="domain" description="Peptidoglycan recognition protein family" evidence="9">
    <location>
        <begin position="382"/>
        <end position="524"/>
    </location>
</feature>
<gene>
    <name evidence="10" type="ORF">PLXY2_LOCUS15537</name>
</gene>
<proteinExistence type="inferred from homology"/>
<dbReference type="GO" id="GO:0008270">
    <property type="term" value="F:zinc ion binding"/>
    <property type="evidence" value="ECO:0007669"/>
    <property type="project" value="InterPro"/>
</dbReference>
<evidence type="ECO:0000256" key="7">
    <source>
        <dbReference type="SAM" id="Phobius"/>
    </source>
</evidence>
<accession>A0A8S4G9W9</accession>
<dbReference type="Pfam" id="PF01510">
    <property type="entry name" value="Amidase_2"/>
    <property type="match status" value="1"/>
</dbReference>
<dbReference type="EMBL" id="CAJHNJ030000202">
    <property type="protein sequence ID" value="CAG9137280.1"/>
    <property type="molecule type" value="Genomic_DNA"/>
</dbReference>
<keyword evidence="7" id="KW-0472">Membrane</keyword>
<evidence type="ECO:0000256" key="3">
    <source>
        <dbReference type="ARBA" id="ARBA00022588"/>
    </source>
</evidence>
<comment type="caution">
    <text evidence="10">The sequence shown here is derived from an EMBL/GenBank/DDBJ whole genome shotgun (WGS) entry which is preliminary data.</text>
</comment>
<keyword evidence="3" id="KW-0399">Innate immunity</keyword>
<dbReference type="InterPro" id="IPR036505">
    <property type="entry name" value="Amidase/PGRP_sf"/>
</dbReference>
<reference evidence="10" key="1">
    <citation type="submission" date="2020-11" db="EMBL/GenBank/DDBJ databases">
        <authorList>
            <person name="Whiteford S."/>
        </authorList>
    </citation>
    <scope>NUCLEOTIDE SEQUENCE</scope>
</reference>
<dbReference type="GO" id="GO:0008745">
    <property type="term" value="F:N-acetylmuramoyl-L-alanine amidase activity"/>
    <property type="evidence" value="ECO:0007669"/>
    <property type="project" value="InterPro"/>
</dbReference>
<dbReference type="SUPFAM" id="SSF55846">
    <property type="entry name" value="N-acetylmuramoyl-L-alanine amidase-like"/>
    <property type="match status" value="1"/>
</dbReference>
<dbReference type="SMART" id="SM00644">
    <property type="entry name" value="Ami_2"/>
    <property type="match status" value="1"/>
</dbReference>
<dbReference type="InterPro" id="IPR015510">
    <property type="entry name" value="PGRP"/>
</dbReference>
<feature type="region of interest" description="Disordered" evidence="6">
    <location>
        <begin position="1"/>
        <end position="31"/>
    </location>
</feature>
<keyword evidence="7" id="KW-1133">Transmembrane helix</keyword>
<comment type="similarity">
    <text evidence="1">Belongs to the N-acetylmuramoyl-L-alanine amidase 2 family.</text>
</comment>
<dbReference type="GO" id="GO:0045087">
    <property type="term" value="P:innate immune response"/>
    <property type="evidence" value="ECO:0007669"/>
    <property type="project" value="UniProtKB-KW"/>
</dbReference>
<name>A0A8S4G9W9_PLUXY</name>
<dbReference type="PANTHER" id="PTHR11022:SF66">
    <property type="entry name" value="N-ACETYLMURAMOYL-L-ALANINE AMIDASE"/>
    <property type="match status" value="1"/>
</dbReference>
<feature type="compositionally biased region" description="Basic and acidic residues" evidence="6">
    <location>
        <begin position="21"/>
        <end position="31"/>
    </location>
</feature>
<evidence type="ECO:0000256" key="6">
    <source>
        <dbReference type="SAM" id="MobiDB-lite"/>
    </source>
</evidence>
<dbReference type="PANTHER" id="PTHR11022">
    <property type="entry name" value="PEPTIDOGLYCAN RECOGNITION PROTEIN"/>
    <property type="match status" value="1"/>
</dbReference>
<dbReference type="FunFam" id="3.40.80.10:FF:000001">
    <property type="entry name" value="Peptidoglycan recognition protein 1"/>
    <property type="match status" value="1"/>
</dbReference>
<evidence type="ECO:0000313" key="10">
    <source>
        <dbReference type="EMBL" id="CAG9137280.1"/>
    </source>
</evidence>
<evidence type="ECO:0000256" key="5">
    <source>
        <dbReference type="ARBA" id="ARBA00069708"/>
    </source>
</evidence>
<dbReference type="Gene3D" id="3.40.80.10">
    <property type="entry name" value="Peptidoglycan recognition protein-like"/>
    <property type="match status" value="1"/>
</dbReference>
<evidence type="ECO:0000256" key="4">
    <source>
        <dbReference type="ARBA" id="ARBA00022859"/>
    </source>
</evidence>
<dbReference type="InterPro" id="IPR006619">
    <property type="entry name" value="PGRP_domain_met/bac"/>
</dbReference>
<feature type="transmembrane region" description="Helical" evidence="7">
    <location>
        <begin position="348"/>
        <end position="369"/>
    </location>
</feature>
<keyword evidence="7" id="KW-0812">Transmembrane</keyword>
<comment type="subunit">
    <text evidence="2">Monomer.</text>
</comment>
<evidence type="ECO:0000259" key="9">
    <source>
        <dbReference type="SMART" id="SM00701"/>
    </source>
</evidence>
<keyword evidence="4" id="KW-0391">Immunity</keyword>
<dbReference type="CDD" id="cd06583">
    <property type="entry name" value="PGRP"/>
    <property type="match status" value="1"/>
</dbReference>
<dbReference type="AlphaFoldDB" id="A0A8S4G9W9"/>